<feature type="region of interest" description="Disordered" evidence="1">
    <location>
        <begin position="32"/>
        <end position="120"/>
    </location>
</feature>
<evidence type="ECO:0000256" key="1">
    <source>
        <dbReference type="SAM" id="MobiDB-lite"/>
    </source>
</evidence>
<dbReference type="EMBL" id="GL379795">
    <property type="protein sequence ID" value="EGT59559.1"/>
    <property type="molecule type" value="Genomic_DNA"/>
</dbReference>
<sequence>MTEEKSSNPTADANEGIRKEFFANFLKAAGASPVEMNQTDSSDDASSSSSHPSPPPESPTPSQTHSPPRTSSTPDQPPSLQADSPTELEAAAIDGGTPEAEGTSSGNIPQSPSPVEEVFRPGIGYQAVPVDPEMERKSNNVFIHLNCADTVVFNVPPPGQTIRELVFIPIT</sequence>
<protein>
    <submittedName>
        <fullName evidence="2">Uncharacterized protein</fullName>
    </submittedName>
</protein>
<proteinExistence type="predicted"/>
<organism evidence="3">
    <name type="scientific">Caenorhabditis brenneri</name>
    <name type="common">Nematode worm</name>
    <dbReference type="NCBI Taxonomy" id="135651"/>
    <lineage>
        <taxon>Eukaryota</taxon>
        <taxon>Metazoa</taxon>
        <taxon>Ecdysozoa</taxon>
        <taxon>Nematoda</taxon>
        <taxon>Chromadorea</taxon>
        <taxon>Rhabditida</taxon>
        <taxon>Rhabditina</taxon>
        <taxon>Rhabditomorpha</taxon>
        <taxon>Rhabditoidea</taxon>
        <taxon>Rhabditidae</taxon>
        <taxon>Peloderinae</taxon>
        <taxon>Caenorhabditis</taxon>
    </lineage>
</organism>
<evidence type="ECO:0000313" key="2">
    <source>
        <dbReference type="EMBL" id="EGT59559.1"/>
    </source>
</evidence>
<dbReference type="AlphaFoldDB" id="G0MHJ9"/>
<evidence type="ECO:0000313" key="3">
    <source>
        <dbReference type="Proteomes" id="UP000008068"/>
    </source>
</evidence>
<name>G0MHJ9_CAEBE</name>
<dbReference type="Proteomes" id="UP000008068">
    <property type="component" value="Unassembled WGS sequence"/>
</dbReference>
<dbReference type="InParanoid" id="G0MHJ9"/>
<dbReference type="STRING" id="135651.G0MHJ9"/>
<dbReference type="HOGENOM" id="CLU_1564287_0_0_1"/>
<keyword evidence="3" id="KW-1185">Reference proteome</keyword>
<feature type="compositionally biased region" description="Low complexity" evidence="1">
    <location>
        <begin position="60"/>
        <end position="74"/>
    </location>
</feature>
<reference evidence="3" key="1">
    <citation type="submission" date="2011-07" db="EMBL/GenBank/DDBJ databases">
        <authorList>
            <consortium name="Caenorhabditis brenneri Sequencing and Analysis Consortium"/>
            <person name="Wilson R.K."/>
        </authorList>
    </citation>
    <scope>NUCLEOTIDE SEQUENCE [LARGE SCALE GENOMIC DNA]</scope>
    <source>
        <strain evidence="3">PB2801</strain>
    </source>
</reference>
<gene>
    <name evidence="2" type="ORF">CAEBREN_15561</name>
</gene>
<accession>G0MHJ9</accession>